<keyword evidence="5" id="KW-0808">Transferase</keyword>
<evidence type="ECO:0000256" key="6">
    <source>
        <dbReference type="ARBA" id="ARBA00022777"/>
    </source>
</evidence>
<dbReference type="PROSITE" id="PS50112">
    <property type="entry name" value="PAS"/>
    <property type="match status" value="1"/>
</dbReference>
<dbReference type="SUPFAM" id="SSF55874">
    <property type="entry name" value="ATPase domain of HSP90 chaperone/DNA topoisomerase II/histidine kinase"/>
    <property type="match status" value="1"/>
</dbReference>
<evidence type="ECO:0000256" key="3">
    <source>
        <dbReference type="ARBA" id="ARBA00012438"/>
    </source>
</evidence>
<dbReference type="Gene3D" id="3.30.565.10">
    <property type="entry name" value="Histidine kinase-like ATPase, C-terminal domain"/>
    <property type="match status" value="1"/>
</dbReference>
<keyword evidence="8" id="KW-0472">Membrane</keyword>
<dbReference type="InterPro" id="IPR003594">
    <property type="entry name" value="HATPase_dom"/>
</dbReference>
<evidence type="ECO:0000256" key="8">
    <source>
        <dbReference type="ARBA" id="ARBA00023136"/>
    </source>
</evidence>
<feature type="domain" description="Histidine kinase" evidence="9">
    <location>
        <begin position="341"/>
        <end position="556"/>
    </location>
</feature>
<dbReference type="FunFam" id="3.30.565.10:FF:000006">
    <property type="entry name" value="Sensor histidine kinase WalK"/>
    <property type="match status" value="1"/>
</dbReference>
<dbReference type="InterPro" id="IPR005467">
    <property type="entry name" value="His_kinase_dom"/>
</dbReference>
<accession>A0A9D0Z7J2</accession>
<comment type="catalytic activity">
    <reaction evidence="1">
        <text>ATP + protein L-histidine = ADP + protein N-phospho-L-histidine.</text>
        <dbReference type="EC" id="2.7.13.3"/>
    </reaction>
</comment>
<dbReference type="Pfam" id="PF00512">
    <property type="entry name" value="HisKA"/>
    <property type="match status" value="1"/>
</dbReference>
<comment type="subcellular location">
    <subcellularLocation>
        <location evidence="2">Membrane</location>
    </subcellularLocation>
</comment>
<dbReference type="SUPFAM" id="SSF47384">
    <property type="entry name" value="Homodimeric domain of signal transducing histidine kinase"/>
    <property type="match status" value="1"/>
</dbReference>
<dbReference type="InterPro" id="IPR004358">
    <property type="entry name" value="Sig_transdc_His_kin-like_C"/>
</dbReference>
<dbReference type="EC" id="2.7.13.3" evidence="3"/>
<evidence type="ECO:0000259" key="9">
    <source>
        <dbReference type="PROSITE" id="PS50109"/>
    </source>
</evidence>
<comment type="caution">
    <text evidence="11">The sequence shown here is derived from an EMBL/GenBank/DDBJ whole genome shotgun (WGS) entry which is preliminary data.</text>
</comment>
<dbReference type="Gene3D" id="1.10.287.130">
    <property type="match status" value="1"/>
</dbReference>
<dbReference type="Pfam" id="PF08448">
    <property type="entry name" value="PAS_4"/>
    <property type="match status" value="1"/>
</dbReference>
<dbReference type="GO" id="GO:0000155">
    <property type="term" value="F:phosphorelay sensor kinase activity"/>
    <property type="evidence" value="ECO:0007669"/>
    <property type="project" value="InterPro"/>
</dbReference>
<dbReference type="InterPro" id="IPR000014">
    <property type="entry name" value="PAS"/>
</dbReference>
<reference evidence="11" key="1">
    <citation type="submission" date="2020-10" db="EMBL/GenBank/DDBJ databases">
        <authorList>
            <person name="Gilroy R."/>
        </authorList>
    </citation>
    <scope>NUCLEOTIDE SEQUENCE</scope>
    <source>
        <strain evidence="11">ChiSxjej2B14-6234</strain>
    </source>
</reference>
<dbReference type="GO" id="GO:0004721">
    <property type="term" value="F:phosphoprotein phosphatase activity"/>
    <property type="evidence" value="ECO:0007669"/>
    <property type="project" value="TreeGrafter"/>
</dbReference>
<dbReference type="FunFam" id="1.10.287.130:FF:000001">
    <property type="entry name" value="Two-component sensor histidine kinase"/>
    <property type="match status" value="1"/>
</dbReference>
<organism evidence="11 12">
    <name type="scientific">Candidatus Onthenecus intestinigallinarum</name>
    <dbReference type="NCBI Taxonomy" id="2840875"/>
    <lineage>
        <taxon>Bacteria</taxon>
        <taxon>Bacillati</taxon>
        <taxon>Bacillota</taxon>
        <taxon>Clostridia</taxon>
        <taxon>Eubacteriales</taxon>
        <taxon>Candidatus Onthenecus</taxon>
    </lineage>
</organism>
<dbReference type="PRINTS" id="PR00344">
    <property type="entry name" value="BCTRLSENSOR"/>
</dbReference>
<dbReference type="AlphaFoldDB" id="A0A9D0Z7J2"/>
<dbReference type="InterPro" id="IPR003661">
    <property type="entry name" value="HisK_dim/P_dom"/>
</dbReference>
<dbReference type="InterPro" id="IPR036097">
    <property type="entry name" value="HisK_dim/P_sf"/>
</dbReference>
<dbReference type="CDD" id="cd00075">
    <property type="entry name" value="HATPase"/>
    <property type="match status" value="1"/>
</dbReference>
<reference evidence="11" key="2">
    <citation type="journal article" date="2021" name="PeerJ">
        <title>Extensive microbial diversity within the chicken gut microbiome revealed by metagenomics and culture.</title>
        <authorList>
            <person name="Gilroy R."/>
            <person name="Ravi A."/>
            <person name="Getino M."/>
            <person name="Pursley I."/>
            <person name="Horton D.L."/>
            <person name="Alikhan N.F."/>
            <person name="Baker D."/>
            <person name="Gharbi K."/>
            <person name="Hall N."/>
            <person name="Watson M."/>
            <person name="Adriaenssens E.M."/>
            <person name="Foster-Nyarko E."/>
            <person name="Jarju S."/>
            <person name="Secka A."/>
            <person name="Antonio M."/>
            <person name="Oren A."/>
            <person name="Chaudhuri R.R."/>
            <person name="La Ragione R."/>
            <person name="Hildebrand F."/>
            <person name="Pallen M.J."/>
        </authorList>
    </citation>
    <scope>NUCLEOTIDE SEQUENCE</scope>
    <source>
        <strain evidence="11">ChiSxjej2B14-6234</strain>
    </source>
</reference>
<dbReference type="CDD" id="cd00082">
    <property type="entry name" value="HisKA"/>
    <property type="match status" value="1"/>
</dbReference>
<dbReference type="SMART" id="SM00387">
    <property type="entry name" value="HATPase_c"/>
    <property type="match status" value="1"/>
</dbReference>
<dbReference type="EMBL" id="DVFJ01000001">
    <property type="protein sequence ID" value="HIQ70652.1"/>
    <property type="molecule type" value="Genomic_DNA"/>
</dbReference>
<dbReference type="InterPro" id="IPR013656">
    <property type="entry name" value="PAS_4"/>
</dbReference>
<dbReference type="PANTHER" id="PTHR45453:SF1">
    <property type="entry name" value="PHOSPHATE REGULON SENSOR PROTEIN PHOR"/>
    <property type="match status" value="1"/>
</dbReference>
<dbReference type="SMART" id="SM00388">
    <property type="entry name" value="HisKA"/>
    <property type="match status" value="1"/>
</dbReference>
<proteinExistence type="predicted"/>
<dbReference type="InterPro" id="IPR036890">
    <property type="entry name" value="HATPase_C_sf"/>
</dbReference>
<evidence type="ECO:0000256" key="4">
    <source>
        <dbReference type="ARBA" id="ARBA00022553"/>
    </source>
</evidence>
<keyword evidence="7" id="KW-0902">Two-component regulatory system</keyword>
<dbReference type="PANTHER" id="PTHR45453">
    <property type="entry name" value="PHOSPHATE REGULON SENSOR PROTEIN PHOR"/>
    <property type="match status" value="1"/>
</dbReference>
<dbReference type="SUPFAM" id="SSF55785">
    <property type="entry name" value="PYP-like sensor domain (PAS domain)"/>
    <property type="match status" value="1"/>
</dbReference>
<evidence type="ECO:0000256" key="5">
    <source>
        <dbReference type="ARBA" id="ARBA00022679"/>
    </source>
</evidence>
<dbReference type="InterPro" id="IPR050351">
    <property type="entry name" value="BphY/WalK/GraS-like"/>
</dbReference>
<evidence type="ECO:0000256" key="7">
    <source>
        <dbReference type="ARBA" id="ARBA00023012"/>
    </source>
</evidence>
<sequence length="556" mass="61412">MKRRLYARMFALSLAMTLLTAVLLIGTVYPFFRDRLHEEMFLQTQLLASGLEHAANEQAYLASLGAGDTRVTLLDGEGNVLFDTDADAVSMESHQDRPEIAQALATGRGEGTRHSRTVLENLYYSALRLSDGRVLRLARPAASAQLTLVQGLPALALVLLLCLCASLLLSGRFTRSVLAPLERIDMEHPETTVCFDELQPFVRRIARQQEQLAQRMQDLVEQRDRIASITSHMREGLVFVDADGAAVMVNESALDLLGARGMPWQGAHFVRISRSAALREALEAALHGENVEGDVDLTGHTYRFVANPVYEGAATGGAILLLSDVTERRRAERMRREFTANVSHELRSPLTSIAGFAEMMACGMVREADMKECAARIKREADRMVTLIGDILRLSQLDELTPGHMSERVPLLEVVREVEARLRPQADARAIALRVQGEPCAVRGDRVMLEELVQNLCDNAIKYNKDGGRVEMTLHAEGAQALLCVRDTGIGIPREHQSRVFERFYRVDKSRSKKTGGTGLGLSIVRHVAEAHGGSVRMLSAEGEGTTFEVRLPLAR</sequence>
<evidence type="ECO:0000313" key="12">
    <source>
        <dbReference type="Proteomes" id="UP000886887"/>
    </source>
</evidence>
<dbReference type="Proteomes" id="UP000886887">
    <property type="component" value="Unassembled WGS sequence"/>
</dbReference>
<dbReference type="GO" id="GO:0016036">
    <property type="term" value="P:cellular response to phosphate starvation"/>
    <property type="evidence" value="ECO:0007669"/>
    <property type="project" value="TreeGrafter"/>
</dbReference>
<evidence type="ECO:0000256" key="1">
    <source>
        <dbReference type="ARBA" id="ARBA00000085"/>
    </source>
</evidence>
<evidence type="ECO:0000259" key="10">
    <source>
        <dbReference type="PROSITE" id="PS50112"/>
    </source>
</evidence>
<keyword evidence="6" id="KW-0418">Kinase</keyword>
<dbReference type="InterPro" id="IPR035965">
    <property type="entry name" value="PAS-like_dom_sf"/>
</dbReference>
<evidence type="ECO:0000256" key="2">
    <source>
        <dbReference type="ARBA" id="ARBA00004370"/>
    </source>
</evidence>
<feature type="domain" description="PAS" evidence="10">
    <location>
        <begin position="222"/>
        <end position="258"/>
    </location>
</feature>
<dbReference type="Gene3D" id="3.30.450.20">
    <property type="entry name" value="PAS domain"/>
    <property type="match status" value="1"/>
</dbReference>
<dbReference type="PROSITE" id="PS50109">
    <property type="entry name" value="HIS_KIN"/>
    <property type="match status" value="1"/>
</dbReference>
<gene>
    <name evidence="11" type="ORF">IAB73_00320</name>
</gene>
<dbReference type="Pfam" id="PF02518">
    <property type="entry name" value="HATPase_c"/>
    <property type="match status" value="1"/>
</dbReference>
<evidence type="ECO:0000313" key="11">
    <source>
        <dbReference type="EMBL" id="HIQ70652.1"/>
    </source>
</evidence>
<name>A0A9D0Z7J2_9FIRM</name>
<protein>
    <recommendedName>
        <fullName evidence="3">histidine kinase</fullName>
        <ecNumber evidence="3">2.7.13.3</ecNumber>
    </recommendedName>
</protein>
<keyword evidence="4" id="KW-0597">Phosphoprotein</keyword>
<dbReference type="GO" id="GO:0005886">
    <property type="term" value="C:plasma membrane"/>
    <property type="evidence" value="ECO:0007669"/>
    <property type="project" value="TreeGrafter"/>
</dbReference>